<reference evidence="2 3" key="1">
    <citation type="journal article" date="2017" name="Mol. Biol. Evol.">
        <title>The 4-celled Tetrabaena socialis nuclear genome reveals the essential components for genetic control of cell number at the origin of multicellularity in the volvocine lineage.</title>
        <authorList>
            <person name="Featherston J."/>
            <person name="Arakaki Y."/>
            <person name="Hanschen E.R."/>
            <person name="Ferris P.J."/>
            <person name="Michod R.E."/>
            <person name="Olson B.J.S.C."/>
            <person name="Nozaki H."/>
            <person name="Durand P.M."/>
        </authorList>
    </citation>
    <scope>NUCLEOTIDE SEQUENCE [LARGE SCALE GENOMIC DNA]</scope>
    <source>
        <strain evidence="2 3">NIES-571</strain>
    </source>
</reference>
<name>A0A2J7ZWP1_9CHLO</name>
<dbReference type="InterPro" id="IPR045890">
    <property type="entry name" value="POB1-like"/>
</dbReference>
<dbReference type="InterPro" id="IPR011705">
    <property type="entry name" value="BACK"/>
</dbReference>
<dbReference type="OrthoDB" id="546755at2759"/>
<sequence length="534" mass="55054">MSAGPEIVHALAGLFETGQDADCDVALCLEESSKKGQGKRPKTAPAAGAVVLLLPGHLLILRLSSERFRAQLRVPLGSEAEAPFARAAIGYAYTGRVAADCVRAALELRRQAAYLQINGCAAACDKLLANLLAAASSSEPGIGAGGGEQAAAAAATPAGGASPSSPSPPAIEFMSCWPLLPDPAEEPTFAPVLAAAKEALVRHFGDALAALNTPSLRQQLLQLPAAAVEALLGSDVFGTDCEESVLLMLATWMKANYAQTDAATRERLCRLVRLVQLGRPYLTAVLPALAADHLAGGAKSPGAWFPISVAEAGFIAALAAAPAGPEKEALLSLGGKVYDTQSPRYGMAARSQCLSGAGRGYEWAISQQELLEVLGKVQPGGGFVSSGTRGVFSGAAESYVCARGFAWQMCFHIQHAATSAGLYLQGYLPVAYDVRGSQLGSSSEAFAVVGLNASLVLHSWTSGTRRDAFKGSFVAAQVVHAVGPQPIRLGWGWASALPLAQPQPAAGSDHEALAGWAAHLHEGQVTGTLTLPPP</sequence>
<dbReference type="PANTHER" id="PTHR46336:SF3">
    <property type="entry name" value="BTB_POZ DOMAIN-CONTAINING PROTEIN POB1"/>
    <property type="match status" value="1"/>
</dbReference>
<proteinExistence type="predicted"/>
<dbReference type="Pfam" id="PF07707">
    <property type="entry name" value="BACK"/>
    <property type="match status" value="1"/>
</dbReference>
<comment type="caution">
    <text evidence="2">The sequence shown here is derived from an EMBL/GenBank/DDBJ whole genome shotgun (WGS) entry which is preliminary data.</text>
</comment>
<dbReference type="EMBL" id="PGGS01000369">
    <property type="protein sequence ID" value="PNH04672.1"/>
    <property type="molecule type" value="Genomic_DNA"/>
</dbReference>
<evidence type="ECO:0000259" key="1">
    <source>
        <dbReference type="Pfam" id="PF07707"/>
    </source>
</evidence>
<evidence type="ECO:0000313" key="3">
    <source>
        <dbReference type="Proteomes" id="UP000236333"/>
    </source>
</evidence>
<accession>A0A2J7ZWP1</accession>
<protein>
    <recommendedName>
        <fullName evidence="1">BACK domain-containing protein</fullName>
    </recommendedName>
</protein>
<organism evidence="2 3">
    <name type="scientific">Tetrabaena socialis</name>
    <dbReference type="NCBI Taxonomy" id="47790"/>
    <lineage>
        <taxon>Eukaryota</taxon>
        <taxon>Viridiplantae</taxon>
        <taxon>Chlorophyta</taxon>
        <taxon>core chlorophytes</taxon>
        <taxon>Chlorophyceae</taxon>
        <taxon>CS clade</taxon>
        <taxon>Chlamydomonadales</taxon>
        <taxon>Tetrabaenaceae</taxon>
        <taxon>Tetrabaena</taxon>
    </lineage>
</organism>
<dbReference type="Proteomes" id="UP000236333">
    <property type="component" value="Unassembled WGS sequence"/>
</dbReference>
<evidence type="ECO:0000313" key="2">
    <source>
        <dbReference type="EMBL" id="PNH04672.1"/>
    </source>
</evidence>
<keyword evidence="3" id="KW-1185">Reference proteome</keyword>
<feature type="domain" description="BACK" evidence="1">
    <location>
        <begin position="217"/>
        <end position="284"/>
    </location>
</feature>
<dbReference type="AlphaFoldDB" id="A0A2J7ZWP1"/>
<dbReference type="PANTHER" id="PTHR46336">
    <property type="entry name" value="OS02G0260700 PROTEIN"/>
    <property type="match status" value="1"/>
</dbReference>
<gene>
    <name evidence="2" type="ORF">TSOC_009121</name>
</gene>